<protein>
    <submittedName>
        <fullName evidence="2">Uncharacterized protein</fullName>
    </submittedName>
</protein>
<accession>A0AAV1UYT1</accession>
<sequence length="374" mass="41710">MPPSARRRVTFVGADVIEFDAALAPVVRLRGVSSAAANAALECQARRVASPQQLVVQYISELQHSIRARGFQPMSDDLLTLQTQHQVIELLYVWTATGVDRNADATDVATLRRARLATKLLDGRVDDGYAFGRRFFSVPLYVETLSLEELVQAAEARDVERPKLDEQQKAAVKVLDRELLGRHETAEGRPLRLLTFRQLTEEAQARGVIVARGDAGRDSRGKRSKRAWVDALRPVLVDEVRASKMRDQEELLLRARLTVEIEREQEQKQQQRLVQIIEAIVKDEGGENSGGFDCAEPEDEDATGKGEELDVNDAKRTRGIENTRTFLAALAKTMRVSRDCQGDVDMENDAMAGHLCSSRPGVKGLVRAEYHLKC</sequence>
<comment type="caution">
    <text evidence="2">The sequence shown here is derived from an EMBL/GenBank/DDBJ whole genome shotgun (WGS) entry which is preliminary data.</text>
</comment>
<reference evidence="2" key="1">
    <citation type="submission" date="2024-01" db="EMBL/GenBank/DDBJ databases">
        <authorList>
            <person name="Webb A."/>
        </authorList>
    </citation>
    <scope>NUCLEOTIDE SEQUENCE</scope>
    <source>
        <strain evidence="2">Pm1</strain>
    </source>
</reference>
<evidence type="ECO:0000313" key="3">
    <source>
        <dbReference type="Proteomes" id="UP001162060"/>
    </source>
</evidence>
<gene>
    <name evidence="2" type="ORF">PM001_LOCUS24830</name>
</gene>
<feature type="region of interest" description="Disordered" evidence="1">
    <location>
        <begin position="287"/>
        <end position="307"/>
    </location>
</feature>
<name>A0AAV1UYT1_9STRA</name>
<dbReference type="Proteomes" id="UP001162060">
    <property type="component" value="Unassembled WGS sequence"/>
</dbReference>
<evidence type="ECO:0000256" key="1">
    <source>
        <dbReference type="SAM" id="MobiDB-lite"/>
    </source>
</evidence>
<dbReference type="AlphaFoldDB" id="A0AAV1UYT1"/>
<proteinExistence type="predicted"/>
<evidence type="ECO:0000313" key="2">
    <source>
        <dbReference type="EMBL" id="CAK7939680.1"/>
    </source>
</evidence>
<dbReference type="EMBL" id="CAKLBY020000248">
    <property type="protein sequence ID" value="CAK7939680.1"/>
    <property type="molecule type" value="Genomic_DNA"/>
</dbReference>
<organism evidence="2 3">
    <name type="scientific">Peronospora matthiolae</name>
    <dbReference type="NCBI Taxonomy" id="2874970"/>
    <lineage>
        <taxon>Eukaryota</taxon>
        <taxon>Sar</taxon>
        <taxon>Stramenopiles</taxon>
        <taxon>Oomycota</taxon>
        <taxon>Peronosporomycetes</taxon>
        <taxon>Peronosporales</taxon>
        <taxon>Peronosporaceae</taxon>
        <taxon>Peronospora</taxon>
    </lineage>
</organism>